<dbReference type="AlphaFoldDB" id="A0A8J5ZZD4"/>
<proteinExistence type="predicted"/>
<reference evidence="1" key="1">
    <citation type="journal article" date="2021" name="Evol. Appl.">
        <title>The genome of the Pyrenean desman and the effects of bottlenecks and inbreeding on the genomic landscape of an endangered species.</title>
        <authorList>
            <person name="Escoda L."/>
            <person name="Castresana J."/>
        </authorList>
    </citation>
    <scope>NUCLEOTIDE SEQUENCE</scope>
    <source>
        <strain evidence="1">IBE-C5619</strain>
    </source>
</reference>
<name>A0A8J5ZZD4_GALPY</name>
<protein>
    <submittedName>
        <fullName evidence="1">RNA-binding protein 43</fullName>
    </submittedName>
</protein>
<sequence length="74" mass="8169">ESTLNVKESKSSERTIVVAGLPVGLFNNYLLTTLVKNHFQDIKNEGGVVEDDFTSLSVILDLSVFRSQVSLENL</sequence>
<evidence type="ECO:0000313" key="2">
    <source>
        <dbReference type="Proteomes" id="UP000700334"/>
    </source>
</evidence>
<dbReference type="OrthoDB" id="9948435at2759"/>
<dbReference type="Proteomes" id="UP000700334">
    <property type="component" value="Unassembled WGS sequence"/>
</dbReference>
<gene>
    <name evidence="1" type="ORF">J0S82_018470</name>
</gene>
<organism evidence="1 2">
    <name type="scientific">Galemys pyrenaicus</name>
    <name type="common">Iberian desman</name>
    <name type="synonym">Pyrenean desman</name>
    <dbReference type="NCBI Taxonomy" id="202257"/>
    <lineage>
        <taxon>Eukaryota</taxon>
        <taxon>Metazoa</taxon>
        <taxon>Chordata</taxon>
        <taxon>Craniata</taxon>
        <taxon>Vertebrata</taxon>
        <taxon>Euteleostomi</taxon>
        <taxon>Mammalia</taxon>
        <taxon>Eutheria</taxon>
        <taxon>Laurasiatheria</taxon>
        <taxon>Eulipotyphla</taxon>
        <taxon>Talpidae</taxon>
        <taxon>Galemys</taxon>
    </lineage>
</organism>
<keyword evidence="2" id="KW-1185">Reference proteome</keyword>
<dbReference type="EMBL" id="JAGFMF010011870">
    <property type="protein sequence ID" value="KAG8510466.1"/>
    <property type="molecule type" value="Genomic_DNA"/>
</dbReference>
<comment type="caution">
    <text evidence="1">The sequence shown here is derived from an EMBL/GenBank/DDBJ whole genome shotgun (WGS) entry which is preliminary data.</text>
</comment>
<feature type="non-terminal residue" evidence="1">
    <location>
        <position position="74"/>
    </location>
</feature>
<evidence type="ECO:0000313" key="1">
    <source>
        <dbReference type="EMBL" id="KAG8510466.1"/>
    </source>
</evidence>
<accession>A0A8J5ZZD4</accession>
<feature type="non-terminal residue" evidence="1">
    <location>
        <position position="1"/>
    </location>
</feature>